<dbReference type="PANTHER" id="PTHR42932:SF3">
    <property type="entry name" value="DNA PROTECTION DURING STARVATION PROTEIN"/>
    <property type="match status" value="1"/>
</dbReference>
<dbReference type="HOGENOM" id="CLU_098183_2_1_2"/>
<gene>
    <name evidence="4" type="ORF">NPIRD3C_2025</name>
</gene>
<dbReference type="PATRIC" id="fig|1582439.9.peg.2095"/>
<dbReference type="PROSITE" id="PS00819">
    <property type="entry name" value="DPS_2"/>
    <property type="match status" value="1"/>
</dbReference>
<dbReference type="InterPro" id="IPR009078">
    <property type="entry name" value="Ferritin-like_SF"/>
</dbReference>
<comment type="similarity">
    <text evidence="1 2">Belongs to the Dps family.</text>
</comment>
<dbReference type="Gene3D" id="1.20.1260.10">
    <property type="match status" value="1"/>
</dbReference>
<reference evidence="4 5" key="2">
    <citation type="journal article" date="2016" name="ISME J.">
        <title>Physiological and genomic characterization of two novel marine thaumarchaeal strains indicates niche differentiation.</title>
        <authorList>
            <person name="Bayer B."/>
            <person name="Vojvoda J."/>
            <person name="Offre P."/>
            <person name="Alves R.J."/>
            <person name="Elisabeth N.H."/>
            <person name="Garcia J.A."/>
            <person name="Volland J.M."/>
            <person name="Srivastava A."/>
            <person name="Schleper C."/>
            <person name="Herndl G.J."/>
        </authorList>
    </citation>
    <scope>NUCLEOTIDE SEQUENCE [LARGE SCALE GENOMIC DNA]</scope>
    <source>
        <strain evidence="4 5">D3C</strain>
    </source>
</reference>
<dbReference type="KEGG" id="nid:NPIRD3C_2025"/>
<dbReference type="SUPFAM" id="SSF47240">
    <property type="entry name" value="Ferritin-like"/>
    <property type="match status" value="1"/>
</dbReference>
<name>A0A0C5C1J4_9ARCH</name>
<proteinExistence type="inferred from homology"/>
<dbReference type="CDD" id="cd01043">
    <property type="entry name" value="DPS"/>
    <property type="match status" value="1"/>
</dbReference>
<dbReference type="PANTHER" id="PTHR42932">
    <property type="entry name" value="GENERAL STRESS PROTEIN 20U"/>
    <property type="match status" value="1"/>
</dbReference>
<evidence type="ECO:0000259" key="3">
    <source>
        <dbReference type="Pfam" id="PF00210"/>
    </source>
</evidence>
<dbReference type="Proteomes" id="UP000032027">
    <property type="component" value="Chromosome"/>
</dbReference>
<dbReference type="PRINTS" id="PR01346">
    <property type="entry name" value="HELNAPAPROT"/>
</dbReference>
<dbReference type="GO" id="GO:0016722">
    <property type="term" value="F:oxidoreductase activity, acting on metal ions"/>
    <property type="evidence" value="ECO:0007669"/>
    <property type="project" value="InterPro"/>
</dbReference>
<evidence type="ECO:0000256" key="2">
    <source>
        <dbReference type="RuleBase" id="RU003875"/>
    </source>
</evidence>
<dbReference type="OrthoDB" id="8265at2157"/>
<dbReference type="STRING" id="1582439.NPIRD3C_2025"/>
<reference evidence="5" key="1">
    <citation type="submission" date="2015-02" db="EMBL/GenBank/DDBJ databases">
        <title>Characterization of two novel Thaumarchaeota isolated from the Northern Adriatic Sea.</title>
        <authorList>
            <person name="Bayer B."/>
            <person name="Vojvoda J."/>
            <person name="Offre P."/>
            <person name="Srivastava A."/>
            <person name="Elisabeth N."/>
            <person name="Garcia J.A.L."/>
            <person name="Schleper C."/>
            <person name="Herndl G.J."/>
        </authorList>
    </citation>
    <scope>NUCLEOTIDE SEQUENCE [LARGE SCALE GENOMIC DNA]</scope>
    <source>
        <strain evidence="5">D3C</strain>
    </source>
</reference>
<accession>A0A0C5C1J4</accession>
<organism evidence="4 5">
    <name type="scientific">Nitrosopumilus piranensis</name>
    <dbReference type="NCBI Taxonomy" id="1582439"/>
    <lineage>
        <taxon>Archaea</taxon>
        <taxon>Nitrososphaerota</taxon>
        <taxon>Nitrososphaeria</taxon>
        <taxon>Nitrosopumilales</taxon>
        <taxon>Nitrosopumilaceae</taxon>
        <taxon>Nitrosopumilus</taxon>
    </lineage>
</organism>
<dbReference type="AlphaFoldDB" id="A0A0C5C1J4"/>
<dbReference type="InterPro" id="IPR023188">
    <property type="entry name" value="DPS_DNA-bd_CS"/>
</dbReference>
<evidence type="ECO:0000256" key="1">
    <source>
        <dbReference type="ARBA" id="ARBA00009497"/>
    </source>
</evidence>
<dbReference type="GeneID" id="41601101"/>
<dbReference type="InterPro" id="IPR008331">
    <property type="entry name" value="Ferritin_DPS_dom"/>
</dbReference>
<dbReference type="InterPro" id="IPR002177">
    <property type="entry name" value="DPS_DNA-bd"/>
</dbReference>
<dbReference type="InterPro" id="IPR012347">
    <property type="entry name" value="Ferritin-like"/>
</dbReference>
<feature type="domain" description="Ferritin/DPS" evidence="3">
    <location>
        <begin position="28"/>
        <end position="164"/>
    </location>
</feature>
<sequence length="169" mass="19443">MAQINETAVEQNLNIGIADQDREGVVSILTSLLSDEYVLYTKTRNYHWNVVSPHFNDYHKFFEGQYGEIEVIIDDIAERIRQLGGKAIATLDELKSHARLPEHPGQYPTDREMFANLVSDQESIIRNLREDLEKSDKSFHDMGTSDFLTGLMEQHEKMLWMLRATAPTS</sequence>
<evidence type="ECO:0000313" key="5">
    <source>
        <dbReference type="Proteomes" id="UP000032027"/>
    </source>
</evidence>
<dbReference type="EMBL" id="CP010868">
    <property type="protein sequence ID" value="AJM93235.1"/>
    <property type="molecule type" value="Genomic_DNA"/>
</dbReference>
<keyword evidence="5" id="KW-1185">Reference proteome</keyword>
<evidence type="ECO:0000313" key="4">
    <source>
        <dbReference type="EMBL" id="AJM93235.1"/>
    </source>
</evidence>
<protein>
    <recommendedName>
        <fullName evidence="3">Ferritin/DPS domain-containing protein</fullName>
    </recommendedName>
</protein>
<dbReference type="Pfam" id="PF00210">
    <property type="entry name" value="Ferritin"/>
    <property type="match status" value="1"/>
</dbReference>
<dbReference type="RefSeq" id="WP_148703939.1">
    <property type="nucleotide sequence ID" value="NZ_CP010868.1"/>
</dbReference>
<dbReference type="PIRSF" id="PIRSF005900">
    <property type="entry name" value="Dps"/>
    <property type="match status" value="1"/>
</dbReference>
<reference evidence="4 5" key="3">
    <citation type="journal article" date="2019" name="Int. J. Syst. Evol. Microbiol.">
        <title>Nitrosopumilus adriaticus sp. nov. and Nitrosopumilus piranensis sp. nov., two ammonia-oxidizing archaea from the Adriatic Sea and members of the class Nitrososphaeria.</title>
        <authorList>
            <person name="Bayer B."/>
            <person name="Vojvoda J."/>
            <person name="Reinthaler T."/>
            <person name="Reyes C."/>
            <person name="Pinto M."/>
            <person name="Herndl G.J."/>
        </authorList>
    </citation>
    <scope>NUCLEOTIDE SEQUENCE [LARGE SCALE GENOMIC DNA]</scope>
    <source>
        <strain evidence="4 5">D3C</strain>
    </source>
</reference>
<dbReference type="GO" id="GO:0008199">
    <property type="term" value="F:ferric iron binding"/>
    <property type="evidence" value="ECO:0007669"/>
    <property type="project" value="InterPro"/>
</dbReference>